<dbReference type="VEuPathDB" id="MicrosporidiaDB:EDEG_02652"/>
<protein>
    <submittedName>
        <fullName evidence="2">Uncharacterized protein</fullName>
    </submittedName>
</protein>
<keyword evidence="1" id="KW-0175">Coiled coil</keyword>
<comment type="caution">
    <text evidence="2">The sequence shown here is derived from an EMBL/GenBank/DDBJ whole genome shotgun (WGS) entry which is preliminary data.</text>
</comment>
<name>J9DNI8_EDHAE</name>
<dbReference type="InParanoid" id="J9DNI8"/>
<dbReference type="Proteomes" id="UP000003163">
    <property type="component" value="Unassembled WGS sequence"/>
</dbReference>
<dbReference type="HOGENOM" id="CLU_599953_0_0_1"/>
<proteinExistence type="predicted"/>
<evidence type="ECO:0000256" key="1">
    <source>
        <dbReference type="SAM" id="Coils"/>
    </source>
</evidence>
<evidence type="ECO:0000313" key="2">
    <source>
        <dbReference type="EMBL" id="EJW02957.1"/>
    </source>
</evidence>
<gene>
    <name evidence="2" type="ORF">EDEG_02652</name>
</gene>
<feature type="coiled-coil region" evidence="1">
    <location>
        <begin position="353"/>
        <end position="384"/>
    </location>
</feature>
<reference evidence="3" key="2">
    <citation type="submission" date="2015-07" db="EMBL/GenBank/DDBJ databases">
        <title>Contrasting host-pathogen interactions and genome evolution in two generalist and specialist microsporidian pathogens of mosquitoes.</title>
        <authorList>
            <consortium name="The Broad Institute Genomics Platform"/>
            <consortium name="The Broad Institute Genome Sequencing Center for Infectious Disease"/>
            <person name="Cuomo C.A."/>
            <person name="Sanscrainte N.D."/>
            <person name="Goldberg J.M."/>
            <person name="Heiman D."/>
            <person name="Young S."/>
            <person name="Zeng Q."/>
            <person name="Becnel J.J."/>
            <person name="Birren B.W."/>
        </authorList>
    </citation>
    <scope>NUCLEOTIDE SEQUENCE [LARGE SCALE GENOMIC DNA]</scope>
    <source>
        <strain evidence="3">USNM 41457</strain>
    </source>
</reference>
<accession>J9DNI8</accession>
<dbReference type="SUPFAM" id="SSF69304">
    <property type="entry name" value="Tricorn protease N-terminal domain"/>
    <property type="match status" value="1"/>
</dbReference>
<organism evidence="2 3">
    <name type="scientific">Edhazardia aedis (strain USNM 41457)</name>
    <name type="common">Microsporidian parasite</name>
    <dbReference type="NCBI Taxonomy" id="1003232"/>
    <lineage>
        <taxon>Eukaryota</taxon>
        <taxon>Fungi</taxon>
        <taxon>Fungi incertae sedis</taxon>
        <taxon>Microsporidia</taxon>
        <taxon>Edhazardia</taxon>
    </lineage>
</organism>
<keyword evidence="3" id="KW-1185">Reference proteome</keyword>
<sequence length="456" mass="53651">MHSIHVRQSFIKIDEDLTKSVYIDGLIYFISNKSLYKLNLKTETKSVIRQSIHGNFISSLENNIVVLNGNKIKIFDASGNNLSSNSLPHLPNTIQYLKNDYEGLIFFYTDKNYFNILNPDFSLEKIRLIDEENNTPIFVDPYEDNFLVLTNRGKIYMVENFFESGRIILSNVVKRMKYGDNLFENSKPKKIISNNGYIYICYTNGLEICKFKNKHLITISYIHEKNVKFDIFFNKNSVFCKSNMLCHLDGFIEAIINDDIKYFYGDVAISNDSIYYLDEILQKLNTKEKNIQLLPETNIHEKINNLFSLIKTENLTAYKNEIDNERDLLIFKHQVNEFRKNYLDKLQVILIELKSVNEKNKLMKNELADESKQVKDQIEKFNSSKNKIIEKMAYLLNKINNQIELKTYSGDIVEFKRCIENCRKKLHIIKNVNYSREILALRTQKFILQNKLNSKL</sequence>
<evidence type="ECO:0000313" key="3">
    <source>
        <dbReference type="Proteomes" id="UP000003163"/>
    </source>
</evidence>
<dbReference type="OMA" id="IFSMTYK"/>
<reference evidence="2 3" key="1">
    <citation type="submission" date="2011-08" db="EMBL/GenBank/DDBJ databases">
        <authorList>
            <person name="Liu Z.J."/>
            <person name="Shi F.L."/>
            <person name="Lu J.Q."/>
            <person name="Li M."/>
            <person name="Wang Z.L."/>
        </authorList>
    </citation>
    <scope>NUCLEOTIDE SEQUENCE [LARGE SCALE GENOMIC DNA]</scope>
    <source>
        <strain evidence="2 3">USNM 41457</strain>
    </source>
</reference>
<dbReference type="EMBL" id="AFBI03000050">
    <property type="protein sequence ID" value="EJW02957.1"/>
    <property type="molecule type" value="Genomic_DNA"/>
</dbReference>
<dbReference type="AlphaFoldDB" id="J9DNI8"/>